<evidence type="ECO:0000313" key="1">
    <source>
        <dbReference type="EnsemblPlants" id="cds.evm.model.03.1541"/>
    </source>
</evidence>
<dbReference type="InterPro" id="IPR036691">
    <property type="entry name" value="Endo/exonu/phosph_ase_sf"/>
</dbReference>
<name>A0A803P5N3_CANSA</name>
<dbReference type="PANTHER" id="PTHR33710:SF71">
    <property type="entry name" value="ENDONUCLEASE_EXONUCLEASE_PHOSPHATASE DOMAIN-CONTAINING PROTEIN"/>
    <property type="match status" value="1"/>
</dbReference>
<dbReference type="Proteomes" id="UP000596661">
    <property type="component" value="Chromosome 3"/>
</dbReference>
<dbReference type="PANTHER" id="PTHR33710">
    <property type="entry name" value="BNAC02G09200D PROTEIN"/>
    <property type="match status" value="1"/>
</dbReference>
<accession>A0A803P5N3</accession>
<sequence length="247" mass="28285">MIPDKMRNVDYHYWLQETVATVGNEQREKLKRSRPLPQQNIVEVASREEAGLVEELGVVDSLRVKLDFAHGFKAPRDSLGGGSYCCGLRMCDFNSFLTSDDKSKGNNRNGASDSFRNFIDKFHVEALDFQGPRMTYNNNRPGHRNVQERLDWLFANKPLLDSYPKAFLNHLDFFGSDHRAINLKFDNPPPHLSKAQEDRLFPFKNVLLIEPNLDEVILKAWSPSFSYSFPIQNLASIQEACADHLPN</sequence>
<dbReference type="EnsemblPlants" id="evm.model.03.1541">
    <property type="protein sequence ID" value="cds.evm.model.03.1541"/>
    <property type="gene ID" value="evm.TU.03.1541"/>
</dbReference>
<reference evidence="1" key="1">
    <citation type="submission" date="2018-11" db="EMBL/GenBank/DDBJ databases">
        <authorList>
            <person name="Grassa J C."/>
        </authorList>
    </citation>
    <scope>NUCLEOTIDE SEQUENCE [LARGE SCALE GENOMIC DNA]</scope>
</reference>
<dbReference type="SUPFAM" id="SSF56219">
    <property type="entry name" value="DNase I-like"/>
    <property type="match status" value="1"/>
</dbReference>
<reference evidence="1" key="2">
    <citation type="submission" date="2021-03" db="UniProtKB">
        <authorList>
            <consortium name="EnsemblPlants"/>
        </authorList>
    </citation>
    <scope>IDENTIFICATION</scope>
</reference>
<organism evidence="1 2">
    <name type="scientific">Cannabis sativa</name>
    <name type="common">Hemp</name>
    <name type="synonym">Marijuana</name>
    <dbReference type="NCBI Taxonomy" id="3483"/>
    <lineage>
        <taxon>Eukaryota</taxon>
        <taxon>Viridiplantae</taxon>
        <taxon>Streptophyta</taxon>
        <taxon>Embryophyta</taxon>
        <taxon>Tracheophyta</taxon>
        <taxon>Spermatophyta</taxon>
        <taxon>Magnoliopsida</taxon>
        <taxon>eudicotyledons</taxon>
        <taxon>Gunneridae</taxon>
        <taxon>Pentapetalae</taxon>
        <taxon>rosids</taxon>
        <taxon>fabids</taxon>
        <taxon>Rosales</taxon>
        <taxon>Cannabaceae</taxon>
        <taxon>Cannabis</taxon>
    </lineage>
</organism>
<dbReference type="AlphaFoldDB" id="A0A803P5N3"/>
<keyword evidence="2" id="KW-1185">Reference proteome</keyword>
<dbReference type="EMBL" id="UZAU01000318">
    <property type="status" value="NOT_ANNOTATED_CDS"/>
    <property type="molecule type" value="Genomic_DNA"/>
</dbReference>
<dbReference type="Gene3D" id="3.60.10.10">
    <property type="entry name" value="Endonuclease/exonuclease/phosphatase"/>
    <property type="match status" value="1"/>
</dbReference>
<protein>
    <submittedName>
        <fullName evidence="1">Uncharacterized protein</fullName>
    </submittedName>
</protein>
<evidence type="ECO:0000313" key="2">
    <source>
        <dbReference type="Proteomes" id="UP000596661"/>
    </source>
</evidence>
<dbReference type="Gramene" id="evm.model.03.1541">
    <property type="protein sequence ID" value="cds.evm.model.03.1541"/>
    <property type="gene ID" value="evm.TU.03.1541"/>
</dbReference>
<proteinExistence type="predicted"/>